<dbReference type="SUPFAM" id="SSF53706">
    <property type="entry name" value="Formate dehydrogenase/DMSO reductase, domains 1-3"/>
    <property type="match status" value="1"/>
</dbReference>
<name>X1RMK3_9ZZZZ</name>
<gene>
    <name evidence="1" type="ORF">S12H4_10591</name>
</gene>
<sequence>MRSKQGELEERTLDRAVQVIAERLRETRDDFAGIISTRAPNETLSLFHKFIGEVVGSDWIDTQDGGSYRVISEGIRQFQNKVKGLDIECPIEEILK</sequence>
<evidence type="ECO:0000313" key="1">
    <source>
        <dbReference type="EMBL" id="GAI64395.1"/>
    </source>
</evidence>
<protein>
    <submittedName>
        <fullName evidence="1">Uncharacterized protein</fullName>
    </submittedName>
</protein>
<dbReference type="AlphaFoldDB" id="X1RMK3"/>
<comment type="caution">
    <text evidence="1">The sequence shown here is derived from an EMBL/GenBank/DDBJ whole genome shotgun (WGS) entry which is preliminary data.</text>
</comment>
<accession>X1RMK3</accession>
<organism evidence="1">
    <name type="scientific">marine sediment metagenome</name>
    <dbReference type="NCBI Taxonomy" id="412755"/>
    <lineage>
        <taxon>unclassified sequences</taxon>
        <taxon>metagenomes</taxon>
        <taxon>ecological metagenomes</taxon>
    </lineage>
</organism>
<proteinExistence type="predicted"/>
<feature type="non-terminal residue" evidence="1">
    <location>
        <position position="96"/>
    </location>
</feature>
<dbReference type="EMBL" id="BARW01004560">
    <property type="protein sequence ID" value="GAI64395.1"/>
    <property type="molecule type" value="Genomic_DNA"/>
</dbReference>
<reference evidence="1" key="1">
    <citation type="journal article" date="2014" name="Front. Microbiol.">
        <title>High frequency of phylogenetically diverse reductive dehalogenase-homologous genes in deep subseafloor sedimentary metagenomes.</title>
        <authorList>
            <person name="Kawai M."/>
            <person name="Futagami T."/>
            <person name="Toyoda A."/>
            <person name="Takaki Y."/>
            <person name="Nishi S."/>
            <person name="Hori S."/>
            <person name="Arai W."/>
            <person name="Tsubouchi T."/>
            <person name="Morono Y."/>
            <person name="Uchiyama I."/>
            <person name="Ito T."/>
            <person name="Fujiyama A."/>
            <person name="Inagaki F."/>
            <person name="Takami H."/>
        </authorList>
    </citation>
    <scope>NUCLEOTIDE SEQUENCE</scope>
    <source>
        <strain evidence="1">Expedition CK06-06</strain>
    </source>
</reference>